<organism evidence="1 2">
    <name type="scientific">Parascaris univalens</name>
    <name type="common">Nematode worm</name>
    <dbReference type="NCBI Taxonomy" id="6257"/>
    <lineage>
        <taxon>Eukaryota</taxon>
        <taxon>Metazoa</taxon>
        <taxon>Ecdysozoa</taxon>
        <taxon>Nematoda</taxon>
        <taxon>Chromadorea</taxon>
        <taxon>Rhabditida</taxon>
        <taxon>Spirurina</taxon>
        <taxon>Ascaridomorpha</taxon>
        <taxon>Ascaridoidea</taxon>
        <taxon>Ascarididae</taxon>
        <taxon>Parascaris</taxon>
    </lineage>
</organism>
<dbReference type="WBParaSite" id="PgE032_g003_t01">
    <property type="protein sequence ID" value="PgE032_g003_t01"/>
    <property type="gene ID" value="PgE032_g003"/>
</dbReference>
<proteinExistence type="predicted"/>
<accession>A0A914ZY36</accession>
<reference evidence="2" key="1">
    <citation type="submission" date="2022-11" db="UniProtKB">
        <authorList>
            <consortium name="WormBaseParasite"/>
        </authorList>
    </citation>
    <scope>IDENTIFICATION</scope>
</reference>
<evidence type="ECO:0000313" key="2">
    <source>
        <dbReference type="WBParaSite" id="PgE032_g003_t01"/>
    </source>
</evidence>
<evidence type="ECO:0000313" key="1">
    <source>
        <dbReference type="Proteomes" id="UP000887569"/>
    </source>
</evidence>
<name>A0A914ZY36_PARUN</name>
<keyword evidence="1" id="KW-1185">Reference proteome</keyword>
<sequence length="169" mass="19054">TRTMEARNLVQRLCVINERMVQRIVWPNWPHHVTLGIVIGCHLESEVYATTSVKIADVLQRKGSELVNDDFSCDLPRFGPAYVNFFKNDGIEESLHQTRIHSGSCFVGRALITIQFRDGFIHRAFCNDASLGLENEQEPMKLMEIASSSAIYTSVIDTCFSLCSMPPTT</sequence>
<protein>
    <submittedName>
        <fullName evidence="2">Uncharacterized protein</fullName>
    </submittedName>
</protein>
<dbReference type="Proteomes" id="UP000887569">
    <property type="component" value="Unplaced"/>
</dbReference>
<dbReference type="AlphaFoldDB" id="A0A914ZY36"/>